<dbReference type="STRING" id="880526.GCA_000427365_01600"/>
<reference evidence="1 2" key="1">
    <citation type="submission" date="2018-06" db="EMBL/GenBank/DDBJ databases">
        <authorList>
            <consortium name="Pathogen Informatics"/>
            <person name="Doyle S."/>
        </authorList>
    </citation>
    <scope>NUCLEOTIDE SEQUENCE [LARGE SCALE GENOMIC DNA]</scope>
    <source>
        <strain evidence="1 2">NCTC11190</strain>
    </source>
</reference>
<dbReference type="Proteomes" id="UP000255233">
    <property type="component" value="Unassembled WGS sequence"/>
</dbReference>
<dbReference type="GO" id="GO:0016829">
    <property type="term" value="F:lyase activity"/>
    <property type="evidence" value="ECO:0007669"/>
    <property type="project" value="UniProtKB-KW"/>
</dbReference>
<dbReference type="GO" id="GO:0008483">
    <property type="term" value="F:transaminase activity"/>
    <property type="evidence" value="ECO:0007669"/>
    <property type="project" value="UniProtKB-KW"/>
</dbReference>
<dbReference type="InterPro" id="IPR043132">
    <property type="entry name" value="BCAT-like_C"/>
</dbReference>
<name>A0A379MVV8_9BACT</name>
<dbReference type="InterPro" id="IPR036038">
    <property type="entry name" value="Aminotransferase-like"/>
</dbReference>
<keyword evidence="1" id="KW-0808">Transferase</keyword>
<keyword evidence="2" id="KW-1185">Reference proteome</keyword>
<accession>A0A379MVV8</accession>
<dbReference type="OrthoDB" id="1148709at2"/>
<dbReference type="EMBL" id="UGVL01000001">
    <property type="protein sequence ID" value="SUE34977.1"/>
    <property type="molecule type" value="Genomic_DNA"/>
</dbReference>
<keyword evidence="1" id="KW-0032">Aminotransferase</keyword>
<dbReference type="AlphaFoldDB" id="A0A379MVV8"/>
<keyword evidence="1" id="KW-0456">Lyase</keyword>
<protein>
    <submittedName>
        <fullName evidence="1">Branched-chain amino acid aminotransferase/4-amino-4-deoxychorismate lyase</fullName>
    </submittedName>
</protein>
<evidence type="ECO:0000313" key="1">
    <source>
        <dbReference type="EMBL" id="SUE34977.1"/>
    </source>
</evidence>
<dbReference type="Gene3D" id="3.20.10.10">
    <property type="entry name" value="D-amino Acid Aminotransferase, subunit A, domain 2"/>
    <property type="match status" value="1"/>
</dbReference>
<dbReference type="Gene3D" id="3.30.470.10">
    <property type="match status" value="1"/>
</dbReference>
<organism evidence="1 2">
    <name type="scientific">Rikenella microfusus</name>
    <dbReference type="NCBI Taxonomy" id="28139"/>
    <lineage>
        <taxon>Bacteria</taxon>
        <taxon>Pseudomonadati</taxon>
        <taxon>Bacteroidota</taxon>
        <taxon>Bacteroidia</taxon>
        <taxon>Bacteroidales</taxon>
        <taxon>Rikenellaceae</taxon>
        <taxon>Rikenella</taxon>
    </lineage>
</organism>
<evidence type="ECO:0000313" key="2">
    <source>
        <dbReference type="Proteomes" id="UP000255233"/>
    </source>
</evidence>
<dbReference type="RefSeq" id="WP_027291253.1">
    <property type="nucleotide sequence ID" value="NZ_UGVL01000001.1"/>
</dbReference>
<sequence length="215" mass="23337">MCLCVETIRIADGGLPSPEILALHRERIDRTCRGLYGLTGGFGPEAALAAVPVPPALRSGVVKCRVVYGPSGIVKVEYQPYVPPRIGSLLAVADDDAEYAYKYCDRSRLTVWHERAVAAGCGDALIVRRGRVTDTTFCNVAFRVAGGSPEVWHTPAEPLLRGTMREYLLRRRTVTVRDIPVSALTDGFYDLAALFNAMNGFGSLILPVGRIMSAL</sequence>
<dbReference type="InterPro" id="IPR043131">
    <property type="entry name" value="BCAT-like_N"/>
</dbReference>
<gene>
    <name evidence="1" type="ORF">NCTC11190_02218</name>
</gene>
<dbReference type="SUPFAM" id="SSF56752">
    <property type="entry name" value="D-aminoacid aminotransferase-like PLP-dependent enzymes"/>
    <property type="match status" value="1"/>
</dbReference>
<proteinExistence type="predicted"/>